<sequence>MQDQLRNREAVLSPRRHQSASHRGFGNALSLADSSRVLSVHAILIWLYPGVSSLGLVQPTHRAKIVPLVSDNIT</sequence>
<reference evidence="3" key="1">
    <citation type="submission" date="2016-02" db="EMBL/GenBank/DDBJ databases">
        <title>Draft genome sequence of Microdochium bolleyi, a fungal endophyte of beachgrass.</title>
        <authorList>
            <consortium name="DOE Joint Genome Institute"/>
            <person name="David A.S."/>
            <person name="May G."/>
            <person name="Haridas S."/>
            <person name="Lim J."/>
            <person name="Wang M."/>
            <person name="Labutti K."/>
            <person name="Lipzen A."/>
            <person name="Barry K."/>
            <person name="Grigoriev I.V."/>
        </authorList>
    </citation>
    <scope>NUCLEOTIDE SEQUENCE [LARGE SCALE GENOMIC DNA]</scope>
    <source>
        <strain evidence="3">J235TASD1</strain>
    </source>
</reference>
<feature type="region of interest" description="Disordered" evidence="1">
    <location>
        <begin position="1"/>
        <end position="24"/>
    </location>
</feature>
<dbReference type="Proteomes" id="UP000070501">
    <property type="component" value="Unassembled WGS sequence"/>
</dbReference>
<protein>
    <submittedName>
        <fullName evidence="2">Uncharacterized protein</fullName>
    </submittedName>
</protein>
<name>A0A136J0Y1_9PEZI</name>
<dbReference type="InParanoid" id="A0A136J0Y1"/>
<dbReference type="AlphaFoldDB" id="A0A136J0Y1"/>
<dbReference type="EMBL" id="KQ964252">
    <property type="protein sequence ID" value="KXJ90714.1"/>
    <property type="molecule type" value="Genomic_DNA"/>
</dbReference>
<keyword evidence="3" id="KW-1185">Reference proteome</keyword>
<organism evidence="2 3">
    <name type="scientific">Microdochium bolleyi</name>
    <dbReference type="NCBI Taxonomy" id="196109"/>
    <lineage>
        <taxon>Eukaryota</taxon>
        <taxon>Fungi</taxon>
        <taxon>Dikarya</taxon>
        <taxon>Ascomycota</taxon>
        <taxon>Pezizomycotina</taxon>
        <taxon>Sordariomycetes</taxon>
        <taxon>Xylariomycetidae</taxon>
        <taxon>Xylariales</taxon>
        <taxon>Microdochiaceae</taxon>
        <taxon>Microdochium</taxon>
    </lineage>
</organism>
<evidence type="ECO:0000313" key="2">
    <source>
        <dbReference type="EMBL" id="KXJ90714.1"/>
    </source>
</evidence>
<proteinExistence type="predicted"/>
<accession>A0A136J0Y1</accession>
<evidence type="ECO:0000313" key="3">
    <source>
        <dbReference type="Proteomes" id="UP000070501"/>
    </source>
</evidence>
<gene>
    <name evidence="2" type="ORF">Micbo1qcDRAFT_164358</name>
</gene>
<evidence type="ECO:0000256" key="1">
    <source>
        <dbReference type="SAM" id="MobiDB-lite"/>
    </source>
</evidence>